<keyword evidence="2" id="KW-1185">Reference proteome</keyword>
<dbReference type="Proteomes" id="UP001595840">
    <property type="component" value="Unassembled WGS sequence"/>
</dbReference>
<dbReference type="RefSeq" id="WP_290260106.1">
    <property type="nucleotide sequence ID" value="NZ_JAUFQG010000004.1"/>
</dbReference>
<dbReference type="InterPro" id="IPR016181">
    <property type="entry name" value="Acyl_CoA_acyltransferase"/>
</dbReference>
<evidence type="ECO:0000313" key="2">
    <source>
        <dbReference type="Proteomes" id="UP001595840"/>
    </source>
</evidence>
<accession>A0ABV8V007</accession>
<reference evidence="2" key="1">
    <citation type="journal article" date="2019" name="Int. J. Syst. Evol. Microbiol.">
        <title>The Global Catalogue of Microorganisms (GCM) 10K type strain sequencing project: providing services to taxonomists for standard genome sequencing and annotation.</title>
        <authorList>
            <consortium name="The Broad Institute Genomics Platform"/>
            <consortium name="The Broad Institute Genome Sequencing Center for Infectious Disease"/>
            <person name="Wu L."/>
            <person name="Ma J."/>
        </authorList>
    </citation>
    <scope>NUCLEOTIDE SEQUENCE [LARGE SCALE GENOMIC DNA]</scope>
    <source>
        <strain evidence="2">CECT 8570</strain>
    </source>
</reference>
<dbReference type="InterPro" id="IPR007434">
    <property type="entry name" value="FemAB-like"/>
</dbReference>
<dbReference type="PANTHER" id="PTHR47017">
    <property type="entry name" value="ACYL-COA"/>
    <property type="match status" value="1"/>
</dbReference>
<dbReference type="SUPFAM" id="SSF55729">
    <property type="entry name" value="Acyl-CoA N-acyltransferases (Nat)"/>
    <property type="match status" value="1"/>
</dbReference>
<name>A0ABV8V007_9GAMM</name>
<evidence type="ECO:0000313" key="1">
    <source>
        <dbReference type="EMBL" id="MFC4361216.1"/>
    </source>
</evidence>
<protein>
    <submittedName>
        <fullName evidence="1">GNAT family N-acetyltransferase</fullName>
    </submittedName>
</protein>
<dbReference type="Pfam" id="PF04339">
    <property type="entry name" value="FemAB_like"/>
    <property type="match status" value="1"/>
</dbReference>
<gene>
    <name evidence="1" type="ORF">ACFOX3_02820</name>
</gene>
<comment type="caution">
    <text evidence="1">The sequence shown here is derived from an EMBL/GenBank/DDBJ whole genome shotgun (WGS) entry which is preliminary data.</text>
</comment>
<dbReference type="PANTHER" id="PTHR47017:SF1">
    <property type="entry name" value="ACYL-COA"/>
    <property type="match status" value="1"/>
</dbReference>
<dbReference type="Gene3D" id="3.40.630.30">
    <property type="match status" value="1"/>
</dbReference>
<sequence>MLNIELVDTIEAIGANTWQSLLRSRYPFGRYDFLHALEQAGCVGAASGWQPQYLVVRNPARQIIACAPLYLKQHSWGEYVFDWAWAEAFQRAGRPYYPKLVAAIPFTPAWGPRMFGQLTPAELLQVQQWLEQHVETEQLSSLHWLLPEAAASEQLSARWAQRQTAQFHWFNRSFNDFNEFLATFNARKRKSLLRERRKVMEQGVHLVRKSGADISAADWRLFYQCYHTTYLKRSGRAGYLNFDFFQRLGEVMAEQMMMVIAQRGEQTIATALCFFDDETLYGRYWGCLEEVECLHFEACYYQGIEFAIARGLKRFDPGAQGEHKIQRGFEPVAVYSNHYIKDTDARAAINHFIAEERNQTQAYLKAARDLLPYKNTDNA</sequence>
<organism evidence="1 2">
    <name type="scientific">Simiduia curdlanivorans</name>
    <dbReference type="NCBI Taxonomy" id="1492769"/>
    <lineage>
        <taxon>Bacteria</taxon>
        <taxon>Pseudomonadati</taxon>
        <taxon>Pseudomonadota</taxon>
        <taxon>Gammaproteobacteria</taxon>
        <taxon>Cellvibrionales</taxon>
        <taxon>Cellvibrionaceae</taxon>
        <taxon>Simiduia</taxon>
    </lineage>
</organism>
<dbReference type="EMBL" id="JBHSCX010000003">
    <property type="protein sequence ID" value="MFC4361216.1"/>
    <property type="molecule type" value="Genomic_DNA"/>
</dbReference>
<proteinExistence type="predicted"/>